<comment type="caution">
    <text evidence="2">The sequence shown here is derived from an EMBL/GenBank/DDBJ whole genome shotgun (WGS) entry which is preliminary data.</text>
</comment>
<reference evidence="2" key="2">
    <citation type="submission" date="2023-04" db="EMBL/GenBank/DDBJ databases">
        <authorList>
            <person name="Bruccoleri R.E."/>
            <person name="Oakeley E.J."/>
            <person name="Faust A.-M."/>
            <person name="Dessus-Babus S."/>
            <person name="Altorfer M."/>
            <person name="Burckhardt D."/>
            <person name="Oertli M."/>
            <person name="Naumann U."/>
            <person name="Petersen F."/>
            <person name="Wong J."/>
        </authorList>
    </citation>
    <scope>NUCLEOTIDE SEQUENCE</scope>
    <source>
        <strain evidence="2">GSM-AAB239-AS_SAM_17_03QT</strain>
        <tissue evidence="2">Leaf</tissue>
    </source>
</reference>
<evidence type="ECO:0000256" key="1">
    <source>
        <dbReference type="SAM" id="MobiDB-lite"/>
    </source>
</evidence>
<evidence type="ECO:0000313" key="2">
    <source>
        <dbReference type="EMBL" id="KAJ6798949.1"/>
    </source>
</evidence>
<feature type="region of interest" description="Disordered" evidence="1">
    <location>
        <begin position="1"/>
        <end position="96"/>
    </location>
</feature>
<proteinExistence type="predicted"/>
<gene>
    <name evidence="2" type="ORF">M6B38_209590</name>
</gene>
<dbReference type="EMBL" id="JANAVB010040208">
    <property type="protein sequence ID" value="KAJ6798949.1"/>
    <property type="molecule type" value="Genomic_DNA"/>
</dbReference>
<dbReference type="AlphaFoldDB" id="A0AAX6E4R9"/>
<keyword evidence="3" id="KW-1185">Reference proteome</keyword>
<protein>
    <submittedName>
        <fullName evidence="2">Splicing factor PWI domain-containing protein</fullName>
    </submittedName>
</protein>
<sequence>MATPVREQQTTRQPPRVRPAAARTELQHLRKRRPCAARPSWPAPGSATRPFPLRFRFGGPTPVPPRASSAAPGEDSPTLRDEPSPQAPSSRFPEPFSMLCGDCSCRCILRRLLSCTSAMARNPHDL</sequence>
<accession>A0AAX6E4R9</accession>
<name>A0AAX6E4R9_IRIPA</name>
<reference evidence="2" key="1">
    <citation type="journal article" date="2023" name="GigaByte">
        <title>Genome assembly of the bearded iris, Iris pallida Lam.</title>
        <authorList>
            <person name="Bruccoleri R.E."/>
            <person name="Oakeley E.J."/>
            <person name="Faust A.M.E."/>
            <person name="Altorfer M."/>
            <person name="Dessus-Babus S."/>
            <person name="Burckhardt D."/>
            <person name="Oertli M."/>
            <person name="Naumann U."/>
            <person name="Petersen F."/>
            <person name="Wong J."/>
        </authorList>
    </citation>
    <scope>NUCLEOTIDE SEQUENCE</scope>
    <source>
        <strain evidence="2">GSM-AAB239-AS_SAM_17_03QT</strain>
    </source>
</reference>
<feature type="compositionally biased region" description="Low complexity" evidence="1">
    <location>
        <begin position="1"/>
        <end position="24"/>
    </location>
</feature>
<dbReference type="Proteomes" id="UP001140949">
    <property type="component" value="Unassembled WGS sequence"/>
</dbReference>
<evidence type="ECO:0000313" key="3">
    <source>
        <dbReference type="Proteomes" id="UP001140949"/>
    </source>
</evidence>
<organism evidence="2 3">
    <name type="scientific">Iris pallida</name>
    <name type="common">Sweet iris</name>
    <dbReference type="NCBI Taxonomy" id="29817"/>
    <lineage>
        <taxon>Eukaryota</taxon>
        <taxon>Viridiplantae</taxon>
        <taxon>Streptophyta</taxon>
        <taxon>Embryophyta</taxon>
        <taxon>Tracheophyta</taxon>
        <taxon>Spermatophyta</taxon>
        <taxon>Magnoliopsida</taxon>
        <taxon>Liliopsida</taxon>
        <taxon>Asparagales</taxon>
        <taxon>Iridaceae</taxon>
        <taxon>Iridoideae</taxon>
        <taxon>Irideae</taxon>
        <taxon>Iris</taxon>
    </lineage>
</organism>